<dbReference type="Proteomes" id="UP001165653">
    <property type="component" value="Unassembled WGS sequence"/>
</dbReference>
<feature type="domain" description="Glycosyltransferase 2-like" evidence="7">
    <location>
        <begin position="42"/>
        <end position="147"/>
    </location>
</feature>
<comment type="subcellular location">
    <subcellularLocation>
        <location evidence="1">Cell membrane</location>
    </subcellularLocation>
</comment>
<proteinExistence type="predicted"/>
<name>A0ABT3GAK4_9BACT</name>
<gene>
    <name evidence="8" type="ORF">OJ996_21930</name>
</gene>
<dbReference type="InterPro" id="IPR001173">
    <property type="entry name" value="Glyco_trans_2-like"/>
</dbReference>
<keyword evidence="6" id="KW-0812">Transmembrane</keyword>
<dbReference type="GO" id="GO:0016757">
    <property type="term" value="F:glycosyltransferase activity"/>
    <property type="evidence" value="ECO:0007669"/>
    <property type="project" value="UniProtKB-KW"/>
</dbReference>
<dbReference type="EMBL" id="JAPDDR010000013">
    <property type="protein sequence ID" value="MCW1916265.1"/>
    <property type="molecule type" value="Genomic_DNA"/>
</dbReference>
<evidence type="ECO:0000256" key="2">
    <source>
        <dbReference type="ARBA" id="ARBA00022475"/>
    </source>
</evidence>
<keyword evidence="3 8" id="KW-0328">Glycosyltransferase</keyword>
<accession>A0ABT3GAK4</accession>
<keyword evidence="6" id="KW-1133">Transmembrane helix</keyword>
<evidence type="ECO:0000313" key="9">
    <source>
        <dbReference type="Proteomes" id="UP001165653"/>
    </source>
</evidence>
<dbReference type="SUPFAM" id="SSF53448">
    <property type="entry name" value="Nucleotide-diphospho-sugar transferases"/>
    <property type="match status" value="1"/>
</dbReference>
<comment type="caution">
    <text evidence="8">The sequence shown here is derived from an EMBL/GenBank/DDBJ whole genome shotgun (WGS) entry which is preliminary data.</text>
</comment>
<keyword evidence="9" id="KW-1185">Reference proteome</keyword>
<keyword evidence="5 6" id="KW-0472">Membrane</keyword>
<evidence type="ECO:0000256" key="4">
    <source>
        <dbReference type="ARBA" id="ARBA00022679"/>
    </source>
</evidence>
<dbReference type="PANTHER" id="PTHR43646:SF2">
    <property type="entry name" value="GLYCOSYLTRANSFERASE 2-LIKE DOMAIN-CONTAINING PROTEIN"/>
    <property type="match status" value="1"/>
</dbReference>
<dbReference type="EC" id="2.4.-.-" evidence="8"/>
<organism evidence="8 9">
    <name type="scientific">Luteolibacter rhizosphaerae</name>
    <dbReference type="NCBI Taxonomy" id="2989719"/>
    <lineage>
        <taxon>Bacteria</taxon>
        <taxon>Pseudomonadati</taxon>
        <taxon>Verrucomicrobiota</taxon>
        <taxon>Verrucomicrobiia</taxon>
        <taxon>Verrucomicrobiales</taxon>
        <taxon>Verrucomicrobiaceae</taxon>
        <taxon>Luteolibacter</taxon>
    </lineage>
</organism>
<dbReference type="Gene3D" id="3.90.550.10">
    <property type="entry name" value="Spore Coat Polysaccharide Biosynthesis Protein SpsA, Chain A"/>
    <property type="match status" value="1"/>
</dbReference>
<evidence type="ECO:0000256" key="3">
    <source>
        <dbReference type="ARBA" id="ARBA00022676"/>
    </source>
</evidence>
<evidence type="ECO:0000256" key="1">
    <source>
        <dbReference type="ARBA" id="ARBA00004236"/>
    </source>
</evidence>
<dbReference type="Pfam" id="PF00535">
    <property type="entry name" value="Glycos_transf_2"/>
    <property type="match status" value="1"/>
</dbReference>
<sequence>MGPELIILTAGAVQWVASLPMLRRLRAPAAGAGGRGMIREVSVIIPARDEAGNLPVLLESLRLQDRQPLEVLVVDDNSTDDTAAIAREAGARVISPGPLPDSWRGKPWACARGAEEATGKLLLFLDADCRFAPGGLEQILARYMGGAFAVCPYHAVEKPHEQLSAMFNLIMVASTVPTSLVGQCLLIDRETYQQAGGYAAVKTEILENVKFAERIRASGGRTSSIPGKGILNFRMYPGSIAELVNGWTKGFAAGAAATPGRVLFGISAWIGGLVTGIIAPCVTPWGWLLYAAFALQMIAMLRRVGSFSPLCGLVYPVVLIFYLVVFLRSLGPAGRKATWKGRELHAA</sequence>
<evidence type="ECO:0000313" key="8">
    <source>
        <dbReference type="EMBL" id="MCW1916265.1"/>
    </source>
</evidence>
<dbReference type="RefSeq" id="WP_264515836.1">
    <property type="nucleotide sequence ID" value="NZ_JAPDDR010000013.1"/>
</dbReference>
<dbReference type="InterPro" id="IPR029044">
    <property type="entry name" value="Nucleotide-diphossugar_trans"/>
</dbReference>
<feature type="transmembrane region" description="Helical" evidence="6">
    <location>
        <begin position="307"/>
        <end position="327"/>
    </location>
</feature>
<dbReference type="PANTHER" id="PTHR43646">
    <property type="entry name" value="GLYCOSYLTRANSFERASE"/>
    <property type="match status" value="1"/>
</dbReference>
<protein>
    <submittedName>
        <fullName evidence="8">Glycosyltransferase</fullName>
        <ecNumber evidence="8">2.4.-.-</ecNumber>
    </submittedName>
</protein>
<feature type="transmembrane region" description="Helical" evidence="6">
    <location>
        <begin position="268"/>
        <end position="295"/>
    </location>
</feature>
<evidence type="ECO:0000256" key="5">
    <source>
        <dbReference type="ARBA" id="ARBA00023136"/>
    </source>
</evidence>
<evidence type="ECO:0000256" key="6">
    <source>
        <dbReference type="SAM" id="Phobius"/>
    </source>
</evidence>
<evidence type="ECO:0000259" key="7">
    <source>
        <dbReference type="Pfam" id="PF00535"/>
    </source>
</evidence>
<keyword evidence="2" id="KW-1003">Cell membrane</keyword>
<reference evidence="8" key="1">
    <citation type="submission" date="2022-10" db="EMBL/GenBank/DDBJ databases">
        <title>Luteolibacter sp. GHJ8, whole genome shotgun sequencing project.</title>
        <authorList>
            <person name="Zhao G."/>
            <person name="Shen L."/>
        </authorList>
    </citation>
    <scope>NUCLEOTIDE SEQUENCE</scope>
    <source>
        <strain evidence="8">GHJ8</strain>
    </source>
</reference>
<keyword evidence="4 8" id="KW-0808">Transferase</keyword>